<accession>A0A6A6E6V0</accession>
<evidence type="ECO:0000313" key="1">
    <source>
        <dbReference type="EMBL" id="KAF2187641.1"/>
    </source>
</evidence>
<organism evidence="1 2">
    <name type="scientific">Zopfia rhizophila CBS 207.26</name>
    <dbReference type="NCBI Taxonomy" id="1314779"/>
    <lineage>
        <taxon>Eukaryota</taxon>
        <taxon>Fungi</taxon>
        <taxon>Dikarya</taxon>
        <taxon>Ascomycota</taxon>
        <taxon>Pezizomycotina</taxon>
        <taxon>Dothideomycetes</taxon>
        <taxon>Dothideomycetes incertae sedis</taxon>
        <taxon>Zopfiaceae</taxon>
        <taxon>Zopfia</taxon>
    </lineage>
</organism>
<protein>
    <submittedName>
        <fullName evidence="1">Uncharacterized protein</fullName>
    </submittedName>
</protein>
<evidence type="ECO:0000313" key="2">
    <source>
        <dbReference type="Proteomes" id="UP000800200"/>
    </source>
</evidence>
<name>A0A6A6E6V0_9PEZI</name>
<proteinExistence type="predicted"/>
<dbReference type="EMBL" id="ML994626">
    <property type="protein sequence ID" value="KAF2187641.1"/>
    <property type="molecule type" value="Genomic_DNA"/>
</dbReference>
<dbReference type="AlphaFoldDB" id="A0A6A6E6V0"/>
<keyword evidence="2" id="KW-1185">Reference proteome</keyword>
<sequence>MSCREEGVGNVSQAFNIESFRGGSEELLCDTAALFWSQMAICNRGCAKQPSNTALGRFQLSSWFAGTKRVDTPTSLLIIEI</sequence>
<gene>
    <name evidence="1" type="ORF">K469DRAFT_704561</name>
</gene>
<dbReference type="Proteomes" id="UP000800200">
    <property type="component" value="Unassembled WGS sequence"/>
</dbReference>
<reference evidence="1" key="1">
    <citation type="journal article" date="2020" name="Stud. Mycol.">
        <title>101 Dothideomycetes genomes: a test case for predicting lifestyles and emergence of pathogens.</title>
        <authorList>
            <person name="Haridas S."/>
            <person name="Albert R."/>
            <person name="Binder M."/>
            <person name="Bloem J."/>
            <person name="Labutti K."/>
            <person name="Salamov A."/>
            <person name="Andreopoulos B."/>
            <person name="Baker S."/>
            <person name="Barry K."/>
            <person name="Bills G."/>
            <person name="Bluhm B."/>
            <person name="Cannon C."/>
            <person name="Castanera R."/>
            <person name="Culley D."/>
            <person name="Daum C."/>
            <person name="Ezra D."/>
            <person name="Gonzalez J."/>
            <person name="Henrissat B."/>
            <person name="Kuo A."/>
            <person name="Liang C."/>
            <person name="Lipzen A."/>
            <person name="Lutzoni F."/>
            <person name="Magnuson J."/>
            <person name="Mondo S."/>
            <person name="Nolan M."/>
            <person name="Ohm R."/>
            <person name="Pangilinan J."/>
            <person name="Park H.-J."/>
            <person name="Ramirez L."/>
            <person name="Alfaro M."/>
            <person name="Sun H."/>
            <person name="Tritt A."/>
            <person name="Yoshinaga Y."/>
            <person name="Zwiers L.-H."/>
            <person name="Turgeon B."/>
            <person name="Goodwin S."/>
            <person name="Spatafora J."/>
            <person name="Crous P."/>
            <person name="Grigoriev I."/>
        </authorList>
    </citation>
    <scope>NUCLEOTIDE SEQUENCE</scope>
    <source>
        <strain evidence="1">CBS 207.26</strain>
    </source>
</reference>